<evidence type="ECO:0000313" key="2">
    <source>
        <dbReference type="EMBL" id="CAH1258017.1"/>
    </source>
</evidence>
<feature type="compositionally biased region" description="Polar residues" evidence="1">
    <location>
        <begin position="30"/>
        <end position="45"/>
    </location>
</feature>
<feature type="compositionally biased region" description="Polar residues" evidence="1">
    <location>
        <begin position="52"/>
        <end position="67"/>
    </location>
</feature>
<evidence type="ECO:0000313" key="3">
    <source>
        <dbReference type="Proteomes" id="UP000838412"/>
    </source>
</evidence>
<accession>A0A8K0EN16</accession>
<feature type="region of interest" description="Disordered" evidence="1">
    <location>
        <begin position="1"/>
        <end position="67"/>
    </location>
</feature>
<dbReference type="AlphaFoldDB" id="A0A8K0EN16"/>
<dbReference type="Proteomes" id="UP000838412">
    <property type="component" value="Chromosome 3"/>
</dbReference>
<sequence>MLYKRGSQHTGAEENCDKGPYGLEGGNEIPSGSSRVLYRSGSQHAGTKDQNDNATQLPQLNSYRPEA</sequence>
<evidence type="ECO:0000256" key="1">
    <source>
        <dbReference type="SAM" id="MobiDB-lite"/>
    </source>
</evidence>
<dbReference type="EMBL" id="OV696688">
    <property type="protein sequence ID" value="CAH1258017.1"/>
    <property type="molecule type" value="Genomic_DNA"/>
</dbReference>
<proteinExistence type="predicted"/>
<organism evidence="2 3">
    <name type="scientific">Branchiostoma lanceolatum</name>
    <name type="common">Common lancelet</name>
    <name type="synonym">Amphioxus lanceolatum</name>
    <dbReference type="NCBI Taxonomy" id="7740"/>
    <lineage>
        <taxon>Eukaryota</taxon>
        <taxon>Metazoa</taxon>
        <taxon>Chordata</taxon>
        <taxon>Cephalochordata</taxon>
        <taxon>Leptocardii</taxon>
        <taxon>Amphioxiformes</taxon>
        <taxon>Branchiostomatidae</taxon>
        <taxon>Branchiostoma</taxon>
    </lineage>
</organism>
<keyword evidence="3" id="KW-1185">Reference proteome</keyword>
<protein>
    <submittedName>
        <fullName evidence="2">Hypp1947 protein</fullName>
    </submittedName>
</protein>
<reference evidence="2" key="1">
    <citation type="submission" date="2022-01" db="EMBL/GenBank/DDBJ databases">
        <authorList>
            <person name="Braso-Vives M."/>
        </authorList>
    </citation>
    <scope>NUCLEOTIDE SEQUENCE</scope>
</reference>
<gene>
    <name evidence="2" type="primary">Hypp1947</name>
    <name evidence="2" type="ORF">BLAG_LOCUS15729</name>
</gene>
<name>A0A8K0EN16_BRALA</name>